<comment type="caution">
    <text evidence="1">The sequence shown here is derived from an EMBL/GenBank/DDBJ whole genome shotgun (WGS) entry which is preliminary data.</text>
</comment>
<reference evidence="1 2" key="1">
    <citation type="submission" date="2019-07" db="EMBL/GenBank/DDBJ databases">
        <title>New species of Amycolatopsis and Streptomyces.</title>
        <authorList>
            <person name="Duangmal K."/>
            <person name="Teo W.F.A."/>
            <person name="Lipun K."/>
        </authorList>
    </citation>
    <scope>NUCLEOTIDE SEQUENCE [LARGE SCALE GENOMIC DNA]</scope>
    <source>
        <strain evidence="1 2">NBRC 106415</strain>
    </source>
</reference>
<dbReference type="EMBL" id="VJZC01000251">
    <property type="protein sequence ID" value="MPY60890.1"/>
    <property type="molecule type" value="Genomic_DNA"/>
</dbReference>
<dbReference type="GO" id="GO:0016787">
    <property type="term" value="F:hydrolase activity"/>
    <property type="evidence" value="ECO:0007669"/>
    <property type="project" value="InterPro"/>
</dbReference>
<dbReference type="OrthoDB" id="9783294at2"/>
<gene>
    <name evidence="1" type="ORF">FNH08_28225</name>
</gene>
<dbReference type="InterPro" id="IPR002933">
    <property type="entry name" value="Peptidase_M20"/>
</dbReference>
<feature type="non-terminal residue" evidence="1">
    <location>
        <position position="1"/>
    </location>
</feature>
<dbReference type="AlphaFoldDB" id="A0A5N8XN43"/>
<organism evidence="1 2">
    <name type="scientific">Streptomyces spongiae</name>
    <dbReference type="NCBI Taxonomy" id="565072"/>
    <lineage>
        <taxon>Bacteria</taxon>
        <taxon>Bacillati</taxon>
        <taxon>Actinomycetota</taxon>
        <taxon>Actinomycetes</taxon>
        <taxon>Kitasatosporales</taxon>
        <taxon>Streptomycetaceae</taxon>
        <taxon>Streptomyces</taxon>
    </lineage>
</organism>
<evidence type="ECO:0000313" key="1">
    <source>
        <dbReference type="EMBL" id="MPY60890.1"/>
    </source>
</evidence>
<dbReference type="Pfam" id="PF01546">
    <property type="entry name" value="Peptidase_M20"/>
    <property type="match status" value="1"/>
</dbReference>
<dbReference type="SUPFAM" id="SSF53187">
    <property type="entry name" value="Zn-dependent exopeptidases"/>
    <property type="match status" value="1"/>
</dbReference>
<protein>
    <submittedName>
        <fullName evidence="1">M20 family metallopeptidase</fullName>
    </submittedName>
</protein>
<proteinExistence type="predicted"/>
<accession>A0A5N8XN43</accession>
<dbReference type="RefSeq" id="WP_152774345.1">
    <property type="nucleotide sequence ID" value="NZ_VJZC01000251.1"/>
</dbReference>
<dbReference type="Proteomes" id="UP000400924">
    <property type="component" value="Unassembled WGS sequence"/>
</dbReference>
<name>A0A5N8XN43_9ACTN</name>
<sequence length="82" mass="8108">APLLALAREVAREQGRDLHDTSVGGASDANFVAALGLPVLCGMGAVGDGAHAQGEFIHPDTVPAQTALVAGLLGRLAQPLGG</sequence>
<keyword evidence="2" id="KW-1185">Reference proteome</keyword>
<dbReference type="Gene3D" id="3.40.630.10">
    <property type="entry name" value="Zn peptidases"/>
    <property type="match status" value="1"/>
</dbReference>
<evidence type="ECO:0000313" key="2">
    <source>
        <dbReference type="Proteomes" id="UP000400924"/>
    </source>
</evidence>